<dbReference type="EMBL" id="JAGQDD010000013">
    <property type="protein sequence ID" value="MBQ0932019.1"/>
    <property type="molecule type" value="Genomic_DNA"/>
</dbReference>
<feature type="chain" id="PRO_5037290128" evidence="2">
    <location>
        <begin position="37"/>
        <end position="365"/>
    </location>
</feature>
<dbReference type="InterPro" id="IPR018389">
    <property type="entry name" value="DctP_fam"/>
</dbReference>
<dbReference type="RefSeq" id="WP_210855232.1">
    <property type="nucleotide sequence ID" value="NZ_JAGQDD010000013.1"/>
</dbReference>
<evidence type="ECO:0000313" key="3">
    <source>
        <dbReference type="EMBL" id="MBQ0932019.1"/>
    </source>
</evidence>
<proteinExistence type="predicted"/>
<protein>
    <submittedName>
        <fullName evidence="3">TRAP transporter substrate-binding protein</fullName>
    </submittedName>
</protein>
<dbReference type="Gene3D" id="3.40.190.170">
    <property type="entry name" value="Bacterial extracellular solute-binding protein, family 7"/>
    <property type="match status" value="1"/>
</dbReference>
<evidence type="ECO:0000256" key="1">
    <source>
        <dbReference type="ARBA" id="ARBA00022729"/>
    </source>
</evidence>
<dbReference type="CDD" id="cd13602">
    <property type="entry name" value="PBP2_TRAP_BpDctp6_7"/>
    <property type="match status" value="1"/>
</dbReference>
<evidence type="ECO:0000313" key="4">
    <source>
        <dbReference type="Proteomes" id="UP000676246"/>
    </source>
</evidence>
<accession>A0A940Y8K0</accession>
<evidence type="ECO:0000256" key="2">
    <source>
        <dbReference type="SAM" id="SignalP"/>
    </source>
</evidence>
<sequence length="365" mass="39414">MHLGTWWRSGRQPAVRWSGRRALMAAAWLVAATATAAAPEPTVLRVVGGLAGVNQYLRHEEPFWSQELPGLSAGRLRADIVPFDRAGIRGADMVRLMQLGVVSFGTLLVSQASGQDPLLGAVDLAGLNPDIASLRRHLAAFRPLLAERLRERHGIELLAVYTYPAQMVFCNKPLASLGDLAGRKVRTSSPTQADWVEALGGTAVTTPFAEIVQQMRSGGLDCAVTGSMSGNTIGLHEVTTHIHTLPITWGLSYFGANRAAWLALPADLRQLLNRELARLEHDIWLESDHETGEGQACNIGAQACVGGRKGRMAEVRATPADVRRQREIFASTVLTRWLQRCGAGCAEAWNRTLGPVSGTMAPRGP</sequence>
<dbReference type="AlphaFoldDB" id="A0A940Y8K0"/>
<dbReference type="NCBIfam" id="NF037995">
    <property type="entry name" value="TRAP_S1"/>
    <property type="match status" value="1"/>
</dbReference>
<gene>
    <name evidence="3" type="ORF">KAK03_16185</name>
</gene>
<comment type="caution">
    <text evidence="3">The sequence shown here is derived from an EMBL/GenBank/DDBJ whole genome shotgun (WGS) entry which is preliminary data.</text>
</comment>
<feature type="signal peptide" evidence="2">
    <location>
        <begin position="1"/>
        <end position="36"/>
    </location>
</feature>
<dbReference type="PANTHER" id="PTHR33376:SF4">
    <property type="entry name" value="SIALIC ACID-BINDING PERIPLASMIC PROTEIN SIAP"/>
    <property type="match status" value="1"/>
</dbReference>
<dbReference type="Pfam" id="PF03480">
    <property type="entry name" value="DctP"/>
    <property type="match status" value="1"/>
</dbReference>
<dbReference type="GO" id="GO:0055085">
    <property type="term" value="P:transmembrane transport"/>
    <property type="evidence" value="ECO:0007669"/>
    <property type="project" value="InterPro"/>
</dbReference>
<dbReference type="InterPro" id="IPR038404">
    <property type="entry name" value="TRAP_DctP_sf"/>
</dbReference>
<name>A0A940Y8K0_9BURK</name>
<keyword evidence="1 2" id="KW-0732">Signal</keyword>
<dbReference type="Proteomes" id="UP000676246">
    <property type="component" value="Unassembled WGS sequence"/>
</dbReference>
<keyword evidence="4" id="KW-1185">Reference proteome</keyword>
<dbReference type="PANTHER" id="PTHR33376">
    <property type="match status" value="1"/>
</dbReference>
<reference evidence="3 4" key="1">
    <citation type="submission" date="2021-04" db="EMBL/GenBank/DDBJ databases">
        <title>The genome sequence of Ideonella sp. 3Y2.</title>
        <authorList>
            <person name="Liu Y."/>
        </authorList>
    </citation>
    <scope>NUCLEOTIDE SEQUENCE [LARGE SCALE GENOMIC DNA]</scope>
    <source>
        <strain evidence="3 4">3Y2</strain>
    </source>
</reference>
<organism evidence="3 4">
    <name type="scientific">Ideonella alba</name>
    <dbReference type="NCBI Taxonomy" id="2824118"/>
    <lineage>
        <taxon>Bacteria</taxon>
        <taxon>Pseudomonadati</taxon>
        <taxon>Pseudomonadota</taxon>
        <taxon>Betaproteobacteria</taxon>
        <taxon>Burkholderiales</taxon>
        <taxon>Sphaerotilaceae</taxon>
        <taxon>Ideonella</taxon>
    </lineage>
</organism>